<gene>
    <name evidence="1" type="ORF">PCOR1329_LOCUS31654</name>
</gene>
<dbReference type="EMBL" id="CAUYUJ010012558">
    <property type="protein sequence ID" value="CAK0834173.1"/>
    <property type="molecule type" value="Genomic_DNA"/>
</dbReference>
<protein>
    <submittedName>
        <fullName evidence="1">Uncharacterized protein</fullName>
    </submittedName>
</protein>
<keyword evidence="2" id="KW-1185">Reference proteome</keyword>
<organism evidence="1 2">
    <name type="scientific">Prorocentrum cordatum</name>
    <dbReference type="NCBI Taxonomy" id="2364126"/>
    <lineage>
        <taxon>Eukaryota</taxon>
        <taxon>Sar</taxon>
        <taxon>Alveolata</taxon>
        <taxon>Dinophyceae</taxon>
        <taxon>Prorocentrales</taxon>
        <taxon>Prorocentraceae</taxon>
        <taxon>Prorocentrum</taxon>
    </lineage>
</organism>
<sequence>AVEGWRRSDGYLDVLGDGSGGNLHPAAFSENAEAPQEMAGIVAGMPGPRQTVPRSELFAFILALRCSVFPLRHHADNGPLVQGWARRRRLAPQAER</sequence>
<comment type="caution">
    <text evidence="1">The sequence shown here is derived from an EMBL/GenBank/DDBJ whole genome shotgun (WGS) entry which is preliminary data.</text>
</comment>
<dbReference type="Proteomes" id="UP001189429">
    <property type="component" value="Unassembled WGS sequence"/>
</dbReference>
<proteinExistence type="predicted"/>
<feature type="non-terminal residue" evidence="1">
    <location>
        <position position="1"/>
    </location>
</feature>
<evidence type="ECO:0000313" key="2">
    <source>
        <dbReference type="Proteomes" id="UP001189429"/>
    </source>
</evidence>
<accession>A0ABN9SQK2</accession>
<reference evidence="1" key="1">
    <citation type="submission" date="2023-10" db="EMBL/GenBank/DDBJ databases">
        <authorList>
            <person name="Chen Y."/>
            <person name="Shah S."/>
            <person name="Dougan E. K."/>
            <person name="Thang M."/>
            <person name="Chan C."/>
        </authorList>
    </citation>
    <scope>NUCLEOTIDE SEQUENCE [LARGE SCALE GENOMIC DNA]</scope>
</reference>
<evidence type="ECO:0000313" key="1">
    <source>
        <dbReference type="EMBL" id="CAK0834173.1"/>
    </source>
</evidence>
<name>A0ABN9SQK2_9DINO</name>